<keyword evidence="1" id="KW-0863">Zinc-finger</keyword>
<dbReference type="GO" id="GO:0008270">
    <property type="term" value="F:zinc ion binding"/>
    <property type="evidence" value="ECO:0007669"/>
    <property type="project" value="UniProtKB-KW"/>
</dbReference>
<evidence type="ECO:0000256" key="3">
    <source>
        <dbReference type="SAM" id="MobiDB-lite"/>
    </source>
</evidence>
<keyword evidence="2" id="KW-0175">Coiled coil</keyword>
<gene>
    <name evidence="5" type="ORF">O3G_MSEX012603</name>
</gene>
<organism evidence="5 6">
    <name type="scientific">Manduca sexta</name>
    <name type="common">Tobacco hawkmoth</name>
    <name type="synonym">Tobacco hornworm</name>
    <dbReference type="NCBI Taxonomy" id="7130"/>
    <lineage>
        <taxon>Eukaryota</taxon>
        <taxon>Metazoa</taxon>
        <taxon>Ecdysozoa</taxon>
        <taxon>Arthropoda</taxon>
        <taxon>Hexapoda</taxon>
        <taxon>Insecta</taxon>
        <taxon>Pterygota</taxon>
        <taxon>Neoptera</taxon>
        <taxon>Endopterygota</taxon>
        <taxon>Lepidoptera</taxon>
        <taxon>Glossata</taxon>
        <taxon>Ditrysia</taxon>
        <taxon>Bombycoidea</taxon>
        <taxon>Sphingidae</taxon>
        <taxon>Sphinginae</taxon>
        <taxon>Sphingini</taxon>
        <taxon>Manduca</taxon>
    </lineage>
</organism>
<dbReference type="AlphaFoldDB" id="A0A921ZPG9"/>
<reference evidence="5" key="1">
    <citation type="journal article" date="2016" name="Insect Biochem. Mol. Biol.">
        <title>Multifaceted biological insights from a draft genome sequence of the tobacco hornworm moth, Manduca sexta.</title>
        <authorList>
            <person name="Kanost M.R."/>
            <person name="Arrese E.L."/>
            <person name="Cao X."/>
            <person name="Chen Y.R."/>
            <person name="Chellapilla S."/>
            <person name="Goldsmith M.R."/>
            <person name="Grosse-Wilde E."/>
            <person name="Heckel D.G."/>
            <person name="Herndon N."/>
            <person name="Jiang H."/>
            <person name="Papanicolaou A."/>
            <person name="Qu J."/>
            <person name="Soulages J.L."/>
            <person name="Vogel H."/>
            <person name="Walters J."/>
            <person name="Waterhouse R.M."/>
            <person name="Ahn S.J."/>
            <person name="Almeida F.C."/>
            <person name="An C."/>
            <person name="Aqrawi P."/>
            <person name="Bretschneider A."/>
            <person name="Bryant W.B."/>
            <person name="Bucks S."/>
            <person name="Chao H."/>
            <person name="Chevignon G."/>
            <person name="Christen J.M."/>
            <person name="Clarke D.F."/>
            <person name="Dittmer N.T."/>
            <person name="Ferguson L.C.F."/>
            <person name="Garavelou S."/>
            <person name="Gordon K.H.J."/>
            <person name="Gunaratna R.T."/>
            <person name="Han Y."/>
            <person name="Hauser F."/>
            <person name="He Y."/>
            <person name="Heidel-Fischer H."/>
            <person name="Hirsh A."/>
            <person name="Hu Y."/>
            <person name="Jiang H."/>
            <person name="Kalra D."/>
            <person name="Klinner C."/>
            <person name="Konig C."/>
            <person name="Kovar C."/>
            <person name="Kroll A.R."/>
            <person name="Kuwar S.S."/>
            <person name="Lee S.L."/>
            <person name="Lehman R."/>
            <person name="Li K."/>
            <person name="Li Z."/>
            <person name="Liang H."/>
            <person name="Lovelace S."/>
            <person name="Lu Z."/>
            <person name="Mansfield J.H."/>
            <person name="McCulloch K.J."/>
            <person name="Mathew T."/>
            <person name="Morton B."/>
            <person name="Muzny D.M."/>
            <person name="Neunemann D."/>
            <person name="Ongeri F."/>
            <person name="Pauchet Y."/>
            <person name="Pu L.L."/>
            <person name="Pyrousis I."/>
            <person name="Rao X.J."/>
            <person name="Redding A."/>
            <person name="Roesel C."/>
            <person name="Sanchez-Gracia A."/>
            <person name="Schaack S."/>
            <person name="Shukla A."/>
            <person name="Tetreau G."/>
            <person name="Wang Y."/>
            <person name="Xiong G.H."/>
            <person name="Traut W."/>
            <person name="Walsh T.K."/>
            <person name="Worley K.C."/>
            <person name="Wu D."/>
            <person name="Wu W."/>
            <person name="Wu Y.Q."/>
            <person name="Zhang X."/>
            <person name="Zou Z."/>
            <person name="Zucker H."/>
            <person name="Briscoe A.D."/>
            <person name="Burmester T."/>
            <person name="Clem R.J."/>
            <person name="Feyereisen R."/>
            <person name="Grimmelikhuijzen C.J.P."/>
            <person name="Hamodrakas S.J."/>
            <person name="Hansson B.S."/>
            <person name="Huguet E."/>
            <person name="Jermiin L.S."/>
            <person name="Lan Q."/>
            <person name="Lehman H.K."/>
            <person name="Lorenzen M."/>
            <person name="Merzendorfer H."/>
            <person name="Michalopoulos I."/>
            <person name="Morton D.B."/>
            <person name="Muthukrishnan S."/>
            <person name="Oakeshott J.G."/>
            <person name="Palmer W."/>
            <person name="Park Y."/>
            <person name="Passarelli A.L."/>
            <person name="Rozas J."/>
            <person name="Schwartz L.M."/>
            <person name="Smith W."/>
            <person name="Southgate A."/>
            <person name="Vilcinskas A."/>
            <person name="Vogt R."/>
            <person name="Wang P."/>
            <person name="Werren J."/>
            <person name="Yu X.Q."/>
            <person name="Zhou J.J."/>
            <person name="Brown S.J."/>
            <person name="Scherer S.E."/>
            <person name="Richards S."/>
            <person name="Blissard G.W."/>
        </authorList>
    </citation>
    <scope>NUCLEOTIDE SEQUENCE</scope>
</reference>
<sequence length="602" mass="66428">MDDHFPHTRGYKMNQPNKNLKDDGNQTKIVVSAPLKSARVERGRFKRPNTPTNISVVESDGMESDVSYRSIASLASSESRMPKRGRPPASMKYLPTSKRKATTTRHPSEERITTDVDTEGENLSVASSSLESQKFTNQEDIIQIVQSQPVDELGDCIKRQLETIERVSGKSRSQNAQEVKFAMQWLKATTGELTRRLATDASVVRLESEIMDLRSQLSTLTAEITKLRGQNPGSTANLQLTQNTAANVSVRVPSSPNKLTNGMEERLMEQVKILVENQFSAFKAEIFPDRYIRPSLGENSSAENGQLSSKTKGKKNKLKKARIAHLPVEELPPVGRPEPQASTSTNTIWEVFNTKKTAKAKIQKNQPAEKISAPSVSKVQKQKKKVKIPKASETAAVTITVMEGSSMTYSKITEEVKAKIRLSDLGIDNVFHKRSLTGGILMTIGGPECAAKAEKLAAQMREVLSDNNIRISRPVKTGDIRLRDLDDAATPQEVAAAVAEAGGCSTDDIKVGEIRRTPTAMGTCWVRCPLTALQRIVSDKRIRVGWGYVRVEVLEARPLHCFRCLEKGHVGIKCPNKIKNNRYNPVNTMAIVISEISGSNIS</sequence>
<protein>
    <recommendedName>
        <fullName evidence="4">CCHC-type domain-containing protein</fullName>
    </recommendedName>
</protein>
<dbReference type="EMBL" id="JH668743">
    <property type="protein sequence ID" value="KAG6461399.1"/>
    <property type="molecule type" value="Genomic_DNA"/>
</dbReference>
<feature type="region of interest" description="Disordered" evidence="3">
    <location>
        <begin position="73"/>
        <end position="110"/>
    </location>
</feature>
<evidence type="ECO:0000256" key="1">
    <source>
        <dbReference type="PROSITE-ProRule" id="PRU00047"/>
    </source>
</evidence>
<keyword evidence="1" id="KW-0862">Zinc</keyword>
<evidence type="ECO:0000313" key="5">
    <source>
        <dbReference type="EMBL" id="KAG6461399.1"/>
    </source>
</evidence>
<feature type="region of interest" description="Disordered" evidence="3">
    <location>
        <begin position="294"/>
        <end position="319"/>
    </location>
</feature>
<feature type="domain" description="CCHC-type" evidence="4">
    <location>
        <begin position="561"/>
        <end position="576"/>
    </location>
</feature>
<reference evidence="5" key="2">
    <citation type="submission" date="2020-12" db="EMBL/GenBank/DDBJ databases">
        <authorList>
            <person name="Kanost M."/>
        </authorList>
    </citation>
    <scope>NUCLEOTIDE SEQUENCE</scope>
</reference>
<dbReference type="GO" id="GO:0003676">
    <property type="term" value="F:nucleic acid binding"/>
    <property type="evidence" value="ECO:0007669"/>
    <property type="project" value="InterPro"/>
</dbReference>
<dbReference type="InterPro" id="IPR001878">
    <property type="entry name" value="Znf_CCHC"/>
</dbReference>
<name>A0A921ZPG9_MANSE</name>
<comment type="caution">
    <text evidence="5">The sequence shown here is derived from an EMBL/GenBank/DDBJ whole genome shotgun (WGS) entry which is preliminary data.</text>
</comment>
<proteinExistence type="predicted"/>
<keyword evidence="6" id="KW-1185">Reference proteome</keyword>
<keyword evidence="1" id="KW-0479">Metal-binding</keyword>
<feature type="coiled-coil region" evidence="2">
    <location>
        <begin position="203"/>
        <end position="230"/>
    </location>
</feature>
<evidence type="ECO:0000313" key="6">
    <source>
        <dbReference type="Proteomes" id="UP000791440"/>
    </source>
</evidence>
<dbReference type="Proteomes" id="UP000791440">
    <property type="component" value="Unassembled WGS sequence"/>
</dbReference>
<evidence type="ECO:0000259" key="4">
    <source>
        <dbReference type="PROSITE" id="PS50158"/>
    </source>
</evidence>
<dbReference type="PROSITE" id="PS50158">
    <property type="entry name" value="ZF_CCHC"/>
    <property type="match status" value="1"/>
</dbReference>
<feature type="compositionally biased region" description="Polar residues" evidence="3">
    <location>
        <begin position="297"/>
        <end position="309"/>
    </location>
</feature>
<feature type="region of interest" description="Disordered" evidence="3">
    <location>
        <begin position="1"/>
        <end position="24"/>
    </location>
</feature>
<evidence type="ECO:0000256" key="2">
    <source>
        <dbReference type="SAM" id="Coils"/>
    </source>
</evidence>
<accession>A0A921ZPG9</accession>